<protein>
    <submittedName>
        <fullName evidence="2">Uncharacterized protein</fullName>
    </submittedName>
</protein>
<feature type="compositionally biased region" description="Polar residues" evidence="1">
    <location>
        <begin position="52"/>
        <end position="75"/>
    </location>
</feature>
<gene>
    <name evidence="2" type="ORF">FIE12Z_8575</name>
</gene>
<feature type="compositionally biased region" description="Basic and acidic residues" evidence="1">
    <location>
        <begin position="1"/>
        <end position="14"/>
    </location>
</feature>
<feature type="compositionally biased region" description="Basic residues" evidence="1">
    <location>
        <begin position="15"/>
        <end position="24"/>
    </location>
</feature>
<feature type="region of interest" description="Disordered" evidence="1">
    <location>
        <begin position="1"/>
        <end position="145"/>
    </location>
</feature>
<evidence type="ECO:0000313" key="3">
    <source>
        <dbReference type="Proteomes" id="UP000265631"/>
    </source>
</evidence>
<dbReference type="AlphaFoldDB" id="A0A395MGY3"/>
<evidence type="ECO:0000313" key="2">
    <source>
        <dbReference type="EMBL" id="RFN47162.1"/>
    </source>
</evidence>
<name>A0A395MGY3_9HYPO</name>
<proteinExistence type="predicted"/>
<dbReference type="Proteomes" id="UP000265631">
    <property type="component" value="Unassembled WGS sequence"/>
</dbReference>
<sequence length="215" mass="23982">MHEPVVSSSKDHPPFRRQPRRSCRSKTATNGFYQDLDPHRESSEEADPAHPGTSNLGASIGIRTSQGPDRTQVQPASALGAREPDSQTVTNHNLRDRSTNFPHRPPVQPVPAVNIKKSPKGRFDDSDYNDDVEDDLTDNFGTLDNLELPVPSARQLRLRANTNFGPRDPPTSFPHRSPVQPVPAANVRKSLKGRFDDPDYEDDSRTTPKMTLRMT</sequence>
<comment type="caution">
    <text evidence="2">The sequence shown here is derived from an EMBL/GenBank/DDBJ whole genome shotgun (WGS) entry which is preliminary data.</text>
</comment>
<feature type="region of interest" description="Disordered" evidence="1">
    <location>
        <begin position="161"/>
        <end position="215"/>
    </location>
</feature>
<feature type="compositionally biased region" description="Acidic residues" evidence="1">
    <location>
        <begin position="126"/>
        <end position="137"/>
    </location>
</feature>
<keyword evidence="3" id="KW-1185">Reference proteome</keyword>
<organism evidence="2 3">
    <name type="scientific">Fusarium flagelliforme</name>
    <dbReference type="NCBI Taxonomy" id="2675880"/>
    <lineage>
        <taxon>Eukaryota</taxon>
        <taxon>Fungi</taxon>
        <taxon>Dikarya</taxon>
        <taxon>Ascomycota</taxon>
        <taxon>Pezizomycotina</taxon>
        <taxon>Sordariomycetes</taxon>
        <taxon>Hypocreomycetidae</taxon>
        <taxon>Hypocreales</taxon>
        <taxon>Nectriaceae</taxon>
        <taxon>Fusarium</taxon>
        <taxon>Fusarium incarnatum-equiseti species complex</taxon>
    </lineage>
</organism>
<reference evidence="2 3" key="1">
    <citation type="journal article" date="2018" name="PLoS Pathog.">
        <title>Evolution of structural diversity of trichothecenes, a family of toxins produced by plant pathogenic and entomopathogenic fungi.</title>
        <authorList>
            <person name="Proctor R.H."/>
            <person name="McCormick S.P."/>
            <person name="Kim H.S."/>
            <person name="Cardoza R.E."/>
            <person name="Stanley A.M."/>
            <person name="Lindo L."/>
            <person name="Kelly A."/>
            <person name="Brown D.W."/>
            <person name="Lee T."/>
            <person name="Vaughan M.M."/>
            <person name="Alexander N.J."/>
            <person name="Busman M."/>
            <person name="Gutierrez S."/>
        </authorList>
    </citation>
    <scope>NUCLEOTIDE SEQUENCE [LARGE SCALE GENOMIC DNA]</scope>
    <source>
        <strain evidence="2 3">NRRL 13405</strain>
    </source>
</reference>
<evidence type="ECO:0000256" key="1">
    <source>
        <dbReference type="SAM" id="MobiDB-lite"/>
    </source>
</evidence>
<dbReference type="EMBL" id="PXXK01000269">
    <property type="protein sequence ID" value="RFN47162.1"/>
    <property type="molecule type" value="Genomic_DNA"/>
</dbReference>
<accession>A0A395MGY3</accession>